<name>A0A4Y6RB41_9BURK</name>
<dbReference type="GO" id="GO:0004519">
    <property type="term" value="F:endonuclease activity"/>
    <property type="evidence" value="ECO:0007669"/>
    <property type="project" value="InterPro"/>
</dbReference>
<dbReference type="PANTHER" id="PTHR43236:SF1">
    <property type="entry name" value="BLL7220 PROTEIN"/>
    <property type="match status" value="1"/>
</dbReference>
<dbReference type="PANTHER" id="PTHR43236">
    <property type="entry name" value="ANTITOXIN HIGA1"/>
    <property type="match status" value="1"/>
</dbReference>
<dbReference type="KEGG" id="jas:FJQ89_06825"/>
<evidence type="ECO:0000259" key="1">
    <source>
        <dbReference type="Pfam" id="PF04471"/>
    </source>
</evidence>
<proteinExistence type="predicted"/>
<keyword evidence="4" id="KW-1185">Reference proteome</keyword>
<dbReference type="Pfam" id="PF06114">
    <property type="entry name" value="Peptidase_M78"/>
    <property type="match status" value="1"/>
</dbReference>
<sequence>MNTTLKGDLLEGYIFDLFSQQIAAGDFWGNAKNCKIFQKKGYYSKDREKNIIFDVSIEFYLPGASQYSLVTFIECKNYSHSVSVDDVEEFFTKTQQVAASNSKAIIASTASFQSGAMTFARSKGIGLLRYFDSSNFKWELNRSPSTSAYSDVNTSYDMILDGLSVPDFVSNVFDLYMQSPAGLTNSAWDFFEKLLNDTNIPSEKLDSIRNQKGRPSPLVPFLEQAILEKRSLSILRDIGYQDGEVSLHAICAREATQCGLVVKRTAHLEHPHSRNTILGQICFAPLEIRLYDQPILNSGRERFTLAHELAHHFLGHSKYMFREVCEEDDFALPRTGSTLEPDIARIEYQANIFASCLLMPKDGFVQNFARITQWLGIANRGFGALYVDDQHCNQQHYLKVTHELMGHYGVSRAAASIRLESLGLLRFYRAEPHPQLHPLQEFFDQLLNTGVDD</sequence>
<dbReference type="Gene3D" id="1.10.10.2910">
    <property type="match status" value="1"/>
</dbReference>
<evidence type="ECO:0000313" key="4">
    <source>
        <dbReference type="Proteomes" id="UP000316665"/>
    </source>
</evidence>
<dbReference type="InterPro" id="IPR011335">
    <property type="entry name" value="Restrct_endonuc-II-like"/>
</dbReference>
<feature type="domain" description="Restriction endonuclease type IV Mrr" evidence="1">
    <location>
        <begin position="36"/>
        <end position="128"/>
    </location>
</feature>
<dbReference type="Pfam" id="PF04471">
    <property type="entry name" value="Mrr_cat"/>
    <property type="match status" value="1"/>
</dbReference>
<feature type="domain" description="IrrE N-terminal-like" evidence="2">
    <location>
        <begin position="297"/>
        <end position="419"/>
    </location>
</feature>
<dbReference type="OrthoDB" id="9794834at2"/>
<reference evidence="3 4" key="1">
    <citation type="submission" date="2019-06" db="EMBL/GenBank/DDBJ databases">
        <title>Complete genome sequence of Janthinobacterium sp. SNU WT3 isolated from diseased rainbow trout.</title>
        <authorList>
            <person name="Oh W.T."/>
            <person name="Park S.C."/>
        </authorList>
    </citation>
    <scope>NUCLEOTIDE SEQUENCE [LARGE SCALE GENOMIC DNA]</scope>
    <source>
        <strain evidence="3 4">SNU WT3</strain>
    </source>
</reference>
<dbReference type="AlphaFoldDB" id="A0A4Y6RB41"/>
<organism evidence="3 4">
    <name type="scientific">Janthinobacterium tructae</name>
    <dbReference type="NCBI Taxonomy" id="2590869"/>
    <lineage>
        <taxon>Bacteria</taxon>
        <taxon>Pseudomonadati</taxon>
        <taxon>Pseudomonadota</taxon>
        <taxon>Betaproteobacteria</taxon>
        <taxon>Burkholderiales</taxon>
        <taxon>Oxalobacteraceae</taxon>
        <taxon>Janthinobacterium</taxon>
    </lineage>
</organism>
<accession>A0A4Y6RB41</accession>
<protein>
    <submittedName>
        <fullName evidence="3">ImmA/IrrE family metallo-endopeptidase</fullName>
    </submittedName>
</protein>
<dbReference type="InterPro" id="IPR010359">
    <property type="entry name" value="IrrE_HExxH"/>
</dbReference>
<dbReference type="GO" id="GO:0003677">
    <property type="term" value="F:DNA binding"/>
    <property type="evidence" value="ECO:0007669"/>
    <property type="project" value="InterPro"/>
</dbReference>
<dbReference type="InterPro" id="IPR052345">
    <property type="entry name" value="Rad_response_metalloprotease"/>
</dbReference>
<gene>
    <name evidence="3" type="ORF">FJQ89_06825</name>
</gene>
<dbReference type="InterPro" id="IPR007560">
    <property type="entry name" value="Restrct_endonuc_IV_Mrr"/>
</dbReference>
<dbReference type="Proteomes" id="UP000316665">
    <property type="component" value="Chromosome"/>
</dbReference>
<dbReference type="SUPFAM" id="SSF52980">
    <property type="entry name" value="Restriction endonuclease-like"/>
    <property type="match status" value="1"/>
</dbReference>
<dbReference type="GO" id="GO:0009307">
    <property type="term" value="P:DNA restriction-modification system"/>
    <property type="evidence" value="ECO:0007669"/>
    <property type="project" value="InterPro"/>
</dbReference>
<evidence type="ECO:0000313" key="3">
    <source>
        <dbReference type="EMBL" id="QDG70161.1"/>
    </source>
</evidence>
<dbReference type="RefSeq" id="WP_141169593.1">
    <property type="nucleotide sequence ID" value="NZ_CP041185.1"/>
</dbReference>
<dbReference type="EMBL" id="CP041185">
    <property type="protein sequence ID" value="QDG70161.1"/>
    <property type="molecule type" value="Genomic_DNA"/>
</dbReference>
<evidence type="ECO:0000259" key="2">
    <source>
        <dbReference type="Pfam" id="PF06114"/>
    </source>
</evidence>